<dbReference type="InterPro" id="IPR039342">
    <property type="entry name" value="TGD2-like"/>
</dbReference>
<dbReference type="AlphaFoldDB" id="A0A173FZW7"/>
<dbReference type="RefSeq" id="YP_009257491.1">
    <property type="nucleotide sequence ID" value="NC_030338.1"/>
</dbReference>
<keyword evidence="1" id="KW-1133">Transmembrane helix</keyword>
<organism evidence="3">
    <name type="scientific">Gastroclonium compressum</name>
    <name type="common">Red alga</name>
    <name type="synonym">Coeloseira compressa</name>
    <dbReference type="NCBI Taxonomy" id="1852973"/>
    <lineage>
        <taxon>Eukaryota</taxon>
        <taxon>Rhodophyta</taxon>
        <taxon>Florideophyceae</taxon>
        <taxon>Rhodymeniophycidae</taxon>
        <taxon>Rhodymeniales</taxon>
        <taxon>Champiaceae</taxon>
        <taxon>Coeloseira</taxon>
    </lineage>
</organism>
<name>A0A173FZW7_GASCM</name>
<evidence type="ECO:0000256" key="1">
    <source>
        <dbReference type="SAM" id="Phobius"/>
    </source>
</evidence>
<accession>A0A173FZW7</accession>
<geneLocation type="plastid" evidence="3"/>
<gene>
    <name evidence="3" type="primary">ycf22</name>
</gene>
<dbReference type="PANTHER" id="PTHR34675">
    <property type="entry name" value="PROTEIN TRIGALACTOSYLDIACYLGLYCEROL 2, CHLOROPLASTIC"/>
    <property type="match status" value="1"/>
</dbReference>
<reference evidence="3" key="2">
    <citation type="submission" date="2016-06" db="EMBL/GenBank/DDBJ databases">
        <title>Genomic and phylogenetic analysis of Gastroclonium compressum supports its reinstatement to Coeloseira (Champiaceae, Rhodophyta).</title>
        <authorList>
            <person name="Kilpatrick Z."/>
            <person name="Hughey J.R."/>
        </authorList>
    </citation>
    <scope>NUCLEOTIDE SEQUENCE</scope>
</reference>
<dbReference type="GeneID" id="27983134"/>
<keyword evidence="3" id="KW-0934">Plastid</keyword>
<dbReference type="PANTHER" id="PTHR34675:SF1">
    <property type="entry name" value="PROTEIN TRIGALACTOSYLDIACYLGLYCEROL 2, CHLOROPLASTIC"/>
    <property type="match status" value="1"/>
</dbReference>
<protein>
    <submittedName>
        <fullName evidence="3">Hypothetical chloroplast RF22</fullName>
    </submittedName>
</protein>
<evidence type="ECO:0000259" key="2">
    <source>
        <dbReference type="Pfam" id="PF02470"/>
    </source>
</evidence>
<keyword evidence="1" id="KW-0472">Membrane</keyword>
<dbReference type="InterPro" id="IPR003399">
    <property type="entry name" value="Mce/MlaD"/>
</dbReference>
<sequence>MRGINIGYVKSLKMDLNSILVLVHIKSPHILIPKDSIIETNQIGIFSDFVIDIVPLKQITLNEVQLFNVFNKQCHNSKFLCHANYIYGYKGLNYDDLIRASTRIAQRFDDPRLYELCYIIFNNLIEISNDFNFFTSDLANISYLIYYIFKYFLFNLFFINYE</sequence>
<dbReference type="EMBL" id="KU053957">
    <property type="protein sequence ID" value="ANH09574.1"/>
    <property type="molecule type" value="Genomic_DNA"/>
</dbReference>
<keyword evidence="1" id="KW-0812">Transmembrane</keyword>
<evidence type="ECO:0000313" key="3">
    <source>
        <dbReference type="EMBL" id="ANH09574.1"/>
    </source>
</evidence>
<reference evidence="3" key="1">
    <citation type="submission" date="2015-11" db="EMBL/GenBank/DDBJ databases">
        <authorList>
            <person name="Zhang Y."/>
            <person name="Guo Z."/>
        </authorList>
    </citation>
    <scope>NUCLEOTIDE SEQUENCE</scope>
</reference>
<feature type="transmembrane region" description="Helical" evidence="1">
    <location>
        <begin position="143"/>
        <end position="161"/>
    </location>
</feature>
<feature type="domain" description="Mce/MlaD" evidence="2">
    <location>
        <begin position="1"/>
        <end position="55"/>
    </location>
</feature>
<proteinExistence type="predicted"/>
<dbReference type="Pfam" id="PF02470">
    <property type="entry name" value="MlaD"/>
    <property type="match status" value="1"/>
</dbReference>